<sequence>MSGQADRHWQEGERAVASGNLAMARRAYAAALAEAPRHVPSLLGMSQVAGRLGSHREALAATMAAFHASPQAAPLLFGLARRLRHFNEYEALCECLAHPRFAADAPAQAMAEAAVMLSSIGANSQARALVEKAIQKAPGHAASHYVRGNLRAFAGEFELADEDYARGLTLDPRLFQCSWMRAGLRTQTATSNHVDLLRRQLRSATPGGMGEVYLQYALHKELHDLGDYAEAWIALEKGNAIKRSLVKFDAGESERLLAGLAELCDRTFCTSGGQASQGATPIFIVGMYRSGTTLLERILAGHDEVADAGETYAFAEQMRRATDHATSGPLDGELLRRARECDYAAVGRGYADASRWLSRGKGWFTEKLPANFLLMGFIAKAVPSARFLHMQRDPMDTCFSNLRTLFSDAAAYSYRQDELVGYYKGYRRLMDHWRDVLPGRMLDVDYRKLVLEPEVQARRIADFCGLDYRPAMVEVQREGGDVATASVAQVRGGISTQRREAWRPYEAWLGPMIEGLRDPCCQTSN</sequence>
<dbReference type="Gene3D" id="3.40.50.300">
    <property type="entry name" value="P-loop containing nucleotide triphosphate hydrolases"/>
    <property type="match status" value="1"/>
</dbReference>
<gene>
    <name evidence="3" type="ORF">IP93_02036</name>
</gene>
<dbReference type="InterPro" id="IPR019734">
    <property type="entry name" value="TPR_rpt"/>
</dbReference>
<dbReference type="Pfam" id="PF13469">
    <property type="entry name" value="Sulfotransfer_3"/>
    <property type="match status" value="1"/>
</dbReference>
<evidence type="ECO:0000313" key="3">
    <source>
        <dbReference type="EMBL" id="TWI09420.1"/>
    </source>
</evidence>
<dbReference type="PANTHER" id="PTHR12788">
    <property type="entry name" value="PROTEIN-TYROSINE SULFOTRANSFERASE 2"/>
    <property type="match status" value="1"/>
</dbReference>
<dbReference type="SUPFAM" id="SSF52540">
    <property type="entry name" value="P-loop containing nucleoside triphosphate hydrolases"/>
    <property type="match status" value="1"/>
</dbReference>
<evidence type="ECO:0000256" key="1">
    <source>
        <dbReference type="ARBA" id="ARBA00022679"/>
    </source>
</evidence>
<dbReference type="Gene3D" id="1.25.40.10">
    <property type="entry name" value="Tetratricopeptide repeat domain"/>
    <property type="match status" value="2"/>
</dbReference>
<dbReference type="InterPro" id="IPR027417">
    <property type="entry name" value="P-loop_NTPase"/>
</dbReference>
<dbReference type="AlphaFoldDB" id="A0A562LP53"/>
<feature type="repeat" description="TPR" evidence="2">
    <location>
        <begin position="141"/>
        <end position="174"/>
    </location>
</feature>
<reference evidence="3 4" key="1">
    <citation type="journal article" date="2015" name="Stand. Genomic Sci.">
        <title>Genomic Encyclopedia of Bacterial and Archaeal Type Strains, Phase III: the genomes of soil and plant-associated and newly described type strains.</title>
        <authorList>
            <person name="Whitman W.B."/>
            <person name="Woyke T."/>
            <person name="Klenk H.P."/>
            <person name="Zhou Y."/>
            <person name="Lilburn T.G."/>
            <person name="Beck B.J."/>
            <person name="De Vos P."/>
            <person name="Vandamme P."/>
            <person name="Eisen J.A."/>
            <person name="Garrity G."/>
            <person name="Hugenholtz P."/>
            <person name="Kyrpides N.C."/>
        </authorList>
    </citation>
    <scope>NUCLEOTIDE SEQUENCE [LARGE SCALE GENOMIC DNA]</scope>
    <source>
        <strain evidence="3 4">CGMCC 1.10136</strain>
    </source>
</reference>
<evidence type="ECO:0000313" key="4">
    <source>
        <dbReference type="Proteomes" id="UP000316471"/>
    </source>
</evidence>
<dbReference type="Proteomes" id="UP000316471">
    <property type="component" value="Unassembled WGS sequence"/>
</dbReference>
<dbReference type="PROSITE" id="PS50005">
    <property type="entry name" value="TPR"/>
    <property type="match status" value="1"/>
</dbReference>
<dbReference type="SMART" id="SM00028">
    <property type="entry name" value="TPR"/>
    <property type="match status" value="3"/>
</dbReference>
<keyword evidence="4" id="KW-1185">Reference proteome</keyword>
<name>A0A562LP53_9GAMM</name>
<dbReference type="SUPFAM" id="SSF48452">
    <property type="entry name" value="TPR-like"/>
    <property type="match status" value="1"/>
</dbReference>
<dbReference type="GO" id="GO:0008476">
    <property type="term" value="F:protein-tyrosine sulfotransferase activity"/>
    <property type="evidence" value="ECO:0007669"/>
    <property type="project" value="InterPro"/>
</dbReference>
<dbReference type="OrthoDB" id="9766687at2"/>
<keyword evidence="1 3" id="KW-0808">Transferase</keyword>
<keyword evidence="2" id="KW-0802">TPR repeat</keyword>
<dbReference type="EMBL" id="VLKP01000008">
    <property type="protein sequence ID" value="TWI09420.1"/>
    <property type="molecule type" value="Genomic_DNA"/>
</dbReference>
<accession>A0A562LP53</accession>
<dbReference type="RefSeq" id="WP_144815241.1">
    <property type="nucleotide sequence ID" value="NZ_VLKP01000008.1"/>
</dbReference>
<evidence type="ECO:0000256" key="2">
    <source>
        <dbReference type="PROSITE-ProRule" id="PRU00339"/>
    </source>
</evidence>
<organism evidence="3 4">
    <name type="scientific">Aerolutibacter ruishenii</name>
    <dbReference type="NCBI Taxonomy" id="686800"/>
    <lineage>
        <taxon>Bacteria</taxon>
        <taxon>Pseudomonadati</taxon>
        <taxon>Pseudomonadota</taxon>
        <taxon>Gammaproteobacteria</taxon>
        <taxon>Lysobacterales</taxon>
        <taxon>Lysobacteraceae</taxon>
        <taxon>Aerolutibacter</taxon>
    </lineage>
</organism>
<protein>
    <submittedName>
        <fullName evidence="3">Sulfotransferase family protein</fullName>
    </submittedName>
</protein>
<dbReference type="PANTHER" id="PTHR12788:SF10">
    <property type="entry name" value="PROTEIN-TYROSINE SULFOTRANSFERASE"/>
    <property type="match status" value="1"/>
</dbReference>
<dbReference type="InterPro" id="IPR011990">
    <property type="entry name" value="TPR-like_helical_dom_sf"/>
</dbReference>
<proteinExistence type="predicted"/>
<comment type="caution">
    <text evidence="3">The sequence shown here is derived from an EMBL/GenBank/DDBJ whole genome shotgun (WGS) entry which is preliminary data.</text>
</comment>
<dbReference type="InterPro" id="IPR026634">
    <property type="entry name" value="TPST-like"/>
</dbReference>